<keyword evidence="1" id="KW-1133">Transmembrane helix</keyword>
<dbReference type="OrthoDB" id="203083at2759"/>
<accession>A0A2R5GVW6</accession>
<comment type="caution">
    <text evidence="2">The sequence shown here is derived from an EMBL/GenBank/DDBJ whole genome shotgun (WGS) entry which is preliminary data.</text>
</comment>
<dbReference type="Proteomes" id="UP000241890">
    <property type="component" value="Unassembled WGS sequence"/>
</dbReference>
<feature type="transmembrane region" description="Helical" evidence="1">
    <location>
        <begin position="140"/>
        <end position="158"/>
    </location>
</feature>
<reference evidence="2 3" key="1">
    <citation type="submission" date="2017-12" db="EMBL/GenBank/DDBJ databases">
        <title>Sequencing, de novo assembly and annotation of complete genome of a new Thraustochytrid species, strain FCC1311.</title>
        <authorList>
            <person name="Sedici K."/>
            <person name="Godart F."/>
            <person name="Aiese Cigliano R."/>
            <person name="Sanseverino W."/>
            <person name="Barakat M."/>
            <person name="Ortet P."/>
            <person name="Marechal E."/>
            <person name="Cagnac O."/>
            <person name="Amato A."/>
        </authorList>
    </citation>
    <scope>NUCLEOTIDE SEQUENCE [LARGE SCALE GENOMIC DNA]</scope>
</reference>
<evidence type="ECO:0000313" key="2">
    <source>
        <dbReference type="EMBL" id="GBG32064.1"/>
    </source>
</evidence>
<protein>
    <submittedName>
        <fullName evidence="2">Uncharacterized protein</fullName>
    </submittedName>
</protein>
<keyword evidence="3" id="KW-1185">Reference proteome</keyword>
<sequence length="216" mass="23001">MDFSAGKAPAWAWSVGTVVAYLGLYTAYSKTEKKLKSDGLLDVVAVRKSADHSAVEMNKVLALAGLTTLGVSLSPYAIDVVDTPYDLTVASTVMLSVHSMYSVYKYYGSPNIPEASSFLNIVEDAKSESSSGQVAFKRKVSVLTGMAAAGILDAWLLGFMPMSYGSAISALTLGTLHFYFMEVTYNGSLAVRPFGFLAFAVPIVSGIGLAVRYLTN</sequence>
<evidence type="ECO:0000313" key="3">
    <source>
        <dbReference type="Proteomes" id="UP000241890"/>
    </source>
</evidence>
<dbReference type="InParanoid" id="A0A2R5GVW6"/>
<keyword evidence="1" id="KW-0812">Transmembrane</keyword>
<evidence type="ECO:0000256" key="1">
    <source>
        <dbReference type="SAM" id="Phobius"/>
    </source>
</evidence>
<gene>
    <name evidence="2" type="ORF">FCC1311_082892</name>
</gene>
<keyword evidence="1" id="KW-0472">Membrane</keyword>
<dbReference type="EMBL" id="BEYU01000114">
    <property type="protein sequence ID" value="GBG32064.1"/>
    <property type="molecule type" value="Genomic_DNA"/>
</dbReference>
<name>A0A2R5GVW6_9STRA</name>
<organism evidence="2 3">
    <name type="scientific">Hondaea fermentalgiana</name>
    <dbReference type="NCBI Taxonomy" id="2315210"/>
    <lineage>
        <taxon>Eukaryota</taxon>
        <taxon>Sar</taxon>
        <taxon>Stramenopiles</taxon>
        <taxon>Bigyra</taxon>
        <taxon>Labyrinthulomycetes</taxon>
        <taxon>Thraustochytrida</taxon>
        <taxon>Thraustochytriidae</taxon>
        <taxon>Hondaea</taxon>
    </lineage>
</organism>
<feature type="transmembrane region" description="Helical" evidence="1">
    <location>
        <begin position="12"/>
        <end position="28"/>
    </location>
</feature>
<feature type="transmembrane region" description="Helical" evidence="1">
    <location>
        <begin position="193"/>
        <end position="214"/>
    </location>
</feature>
<dbReference type="AlphaFoldDB" id="A0A2R5GVW6"/>
<proteinExistence type="predicted"/>